<dbReference type="AlphaFoldDB" id="A0A563EMM2"/>
<accession>A0A563EMM2</accession>
<keyword evidence="2" id="KW-0472">Membrane</keyword>
<sequence>MSIFGQVWLWSLLSFVAGVLLTWLILVRPVRKQVADLEDQLLEARSVPLPPPVAPAKVEDEFVVDEWEPAPSLADEVLVSSPRVDELSDDRPRSLHERLAPEEPRVAPPYAPPAEVVHVDHEPMAPPEVDGPPDDFIYQPREVWAEQETFLDEAAEQEDDDSYDVSASASPEQAADSEWPSNDLTGEYAGLQDQIAGRLSGDEAVAETTFMEPVASEEDDEQARLDAFHAQADAATASERTAIHEPVESPAEQTLIQLPVEPADRGDETAAEQTLIQAPIDPDAYEQQQAGWRPGAAYRPAADHEAPADVEPAGPADFEQADFERADFEEPVAAPADFEEPDAAEADQAAARLQAAEADEAYAAHLAQAGQVEADEYEQLVESAQAAAPEQQGFTAPDTADPEDEAAYAEHEQVFADPHQGSLEDTEQPAAHTEQDSVESEHEEAYADSFTAPDQEQDAPAQAGQTAFAAPQADWLDHLEPDTQPEQQAEPEPVAFAEPQVSQLDQVREPQGFNAFAKPSADGHVSYEPFATPGQPAASSVFDPFAAVTPVDPAAEAFAPTNGVKPDVPEPPKVEAPVVERPRSLFEPILEADDAPPLTETKRPEPPASQDQPFVPKFVPGPPLSEQQVEVAPPAPETDLPHRETPAGLPRREARRSTPPRPFQTQAPAAPQPAPTAPPSQVRPPRPRPVGFSPSTGGRSIGPETTRYKQPEGFNPRSPFGPGSVLPKSDGLAPAEDFGVKATLTGRRYYTPESANFVETRADVWFRTVADAQKAGFRPAP</sequence>
<evidence type="ECO:0000313" key="3">
    <source>
        <dbReference type="EMBL" id="TWP47839.1"/>
    </source>
</evidence>
<feature type="compositionally biased region" description="Acidic residues" evidence="1">
    <location>
        <begin position="149"/>
        <end position="163"/>
    </location>
</feature>
<feature type="region of interest" description="Disordered" evidence="1">
    <location>
        <begin position="557"/>
        <end position="735"/>
    </location>
</feature>
<organism evidence="3 4">
    <name type="scientific">Lentzea tibetensis</name>
    <dbReference type="NCBI Taxonomy" id="2591470"/>
    <lineage>
        <taxon>Bacteria</taxon>
        <taxon>Bacillati</taxon>
        <taxon>Actinomycetota</taxon>
        <taxon>Actinomycetes</taxon>
        <taxon>Pseudonocardiales</taxon>
        <taxon>Pseudonocardiaceae</taxon>
        <taxon>Lentzea</taxon>
    </lineage>
</organism>
<feature type="region of interest" description="Disordered" evidence="1">
    <location>
        <begin position="82"/>
        <end position="109"/>
    </location>
</feature>
<proteinExistence type="predicted"/>
<dbReference type="OrthoDB" id="3700401at2"/>
<feature type="compositionally biased region" description="Basic and acidic residues" evidence="1">
    <location>
        <begin position="567"/>
        <end position="584"/>
    </location>
</feature>
<evidence type="ECO:0000256" key="1">
    <source>
        <dbReference type="SAM" id="MobiDB-lite"/>
    </source>
</evidence>
<feature type="compositionally biased region" description="Pro residues" evidence="1">
    <location>
        <begin position="670"/>
        <end position="688"/>
    </location>
</feature>
<gene>
    <name evidence="3" type="ORF">FKR81_31370</name>
</gene>
<dbReference type="Proteomes" id="UP000316639">
    <property type="component" value="Unassembled WGS sequence"/>
</dbReference>
<feature type="region of interest" description="Disordered" evidence="1">
    <location>
        <begin position="123"/>
        <end position="256"/>
    </location>
</feature>
<feature type="compositionally biased region" description="Basic and acidic residues" evidence="1">
    <location>
        <begin position="639"/>
        <end position="656"/>
    </location>
</feature>
<keyword evidence="2" id="KW-1133">Transmembrane helix</keyword>
<name>A0A563EMM2_9PSEU</name>
<feature type="region of interest" description="Disordered" evidence="1">
    <location>
        <begin position="377"/>
        <end position="531"/>
    </location>
</feature>
<keyword evidence="2" id="KW-0812">Transmembrane</keyword>
<feature type="region of interest" description="Disordered" evidence="1">
    <location>
        <begin position="286"/>
        <end position="356"/>
    </location>
</feature>
<evidence type="ECO:0000313" key="4">
    <source>
        <dbReference type="Proteomes" id="UP000316639"/>
    </source>
</evidence>
<feature type="compositionally biased region" description="Low complexity" evidence="1">
    <location>
        <begin position="228"/>
        <end position="237"/>
    </location>
</feature>
<feature type="compositionally biased region" description="Low complexity" evidence="1">
    <location>
        <begin position="452"/>
        <end position="473"/>
    </location>
</feature>
<evidence type="ECO:0000256" key="2">
    <source>
        <dbReference type="SAM" id="Phobius"/>
    </source>
</evidence>
<feature type="compositionally biased region" description="Basic and acidic residues" evidence="1">
    <location>
        <begin position="433"/>
        <end position="445"/>
    </location>
</feature>
<comment type="caution">
    <text evidence="3">The sequence shown here is derived from an EMBL/GenBank/DDBJ whole genome shotgun (WGS) entry which is preliminary data.</text>
</comment>
<dbReference type="EMBL" id="VOBR01000024">
    <property type="protein sequence ID" value="TWP47839.1"/>
    <property type="molecule type" value="Genomic_DNA"/>
</dbReference>
<feature type="compositionally biased region" description="Low complexity" evidence="1">
    <location>
        <begin position="346"/>
        <end position="356"/>
    </location>
</feature>
<protein>
    <submittedName>
        <fullName evidence="3">Uncharacterized protein</fullName>
    </submittedName>
</protein>
<keyword evidence="4" id="KW-1185">Reference proteome</keyword>
<reference evidence="3 4" key="1">
    <citation type="submission" date="2019-07" db="EMBL/GenBank/DDBJ databases">
        <title>Lentzea xizangensis sp. nov., isolated from Qinghai-Tibetan Plateau Soils.</title>
        <authorList>
            <person name="Huang J."/>
        </authorList>
    </citation>
    <scope>NUCLEOTIDE SEQUENCE [LARGE SCALE GENOMIC DNA]</scope>
    <source>
        <strain evidence="3 4">FXJ1.1311</strain>
    </source>
</reference>
<feature type="transmembrane region" description="Helical" evidence="2">
    <location>
        <begin position="7"/>
        <end position="26"/>
    </location>
</feature>
<feature type="compositionally biased region" description="Basic and acidic residues" evidence="1">
    <location>
        <begin position="83"/>
        <end position="105"/>
    </location>
</feature>
<dbReference type="RefSeq" id="WP_146357443.1">
    <property type="nucleotide sequence ID" value="NZ_VOBR01000024.1"/>
</dbReference>